<dbReference type="OrthoDB" id="2404656at2759"/>
<keyword evidence="2" id="KW-1185">Reference proteome</keyword>
<gene>
    <name evidence="1" type="ORF">PHYBLDRAFT_160007</name>
</gene>
<proteinExistence type="predicted"/>
<name>A0A162NF13_PHYB8</name>
<dbReference type="AlphaFoldDB" id="A0A162NF13"/>
<protein>
    <submittedName>
        <fullName evidence="1">Uncharacterized protein</fullName>
    </submittedName>
</protein>
<dbReference type="Proteomes" id="UP000077315">
    <property type="component" value="Unassembled WGS sequence"/>
</dbReference>
<dbReference type="RefSeq" id="XP_018287024.1">
    <property type="nucleotide sequence ID" value="XM_018434098.1"/>
</dbReference>
<evidence type="ECO:0000313" key="1">
    <source>
        <dbReference type="EMBL" id="OAD68984.1"/>
    </source>
</evidence>
<sequence>MSGFRKEIHGMLVALVMTKTALKEWFLEGSSGERTVNLDKTIDDSIKQLSSLILMLKGIANSHLNGNSNTLLAKKAFGIQSI</sequence>
<accession>A0A162NF13</accession>
<organism evidence="1 2">
    <name type="scientific">Phycomyces blakesleeanus (strain ATCC 8743b / DSM 1359 / FGSC 10004 / NBRC 33097 / NRRL 1555)</name>
    <dbReference type="NCBI Taxonomy" id="763407"/>
    <lineage>
        <taxon>Eukaryota</taxon>
        <taxon>Fungi</taxon>
        <taxon>Fungi incertae sedis</taxon>
        <taxon>Mucoromycota</taxon>
        <taxon>Mucoromycotina</taxon>
        <taxon>Mucoromycetes</taxon>
        <taxon>Mucorales</taxon>
        <taxon>Phycomycetaceae</taxon>
        <taxon>Phycomyces</taxon>
    </lineage>
</organism>
<dbReference type="VEuPathDB" id="FungiDB:PHYBLDRAFT_160007"/>
<evidence type="ECO:0000313" key="2">
    <source>
        <dbReference type="Proteomes" id="UP000077315"/>
    </source>
</evidence>
<dbReference type="InParanoid" id="A0A162NF13"/>
<dbReference type="EMBL" id="KV440993">
    <property type="protein sequence ID" value="OAD68984.1"/>
    <property type="molecule type" value="Genomic_DNA"/>
</dbReference>
<dbReference type="GeneID" id="28995004"/>
<reference evidence="2" key="1">
    <citation type="submission" date="2015-06" db="EMBL/GenBank/DDBJ databases">
        <title>Expansion of signal transduction pathways in fungi by whole-genome duplication.</title>
        <authorList>
            <consortium name="DOE Joint Genome Institute"/>
            <person name="Corrochano L.M."/>
            <person name="Kuo A."/>
            <person name="Marcet-Houben M."/>
            <person name="Polaino S."/>
            <person name="Salamov A."/>
            <person name="Villalobos J.M."/>
            <person name="Alvarez M.I."/>
            <person name="Avalos J."/>
            <person name="Benito E.P."/>
            <person name="Benoit I."/>
            <person name="Burger G."/>
            <person name="Camino L.P."/>
            <person name="Canovas D."/>
            <person name="Cerda-Olmedo E."/>
            <person name="Cheng J.-F."/>
            <person name="Dominguez A."/>
            <person name="Elias M."/>
            <person name="Eslava A.P."/>
            <person name="Glaser F."/>
            <person name="Grimwood J."/>
            <person name="Gutierrez G."/>
            <person name="Heitman J."/>
            <person name="Henrissat B."/>
            <person name="Iturriaga E.A."/>
            <person name="Lang B.F."/>
            <person name="Lavin J.L."/>
            <person name="Lee S."/>
            <person name="Li W."/>
            <person name="Lindquist E."/>
            <person name="Lopez-Garcia S."/>
            <person name="Luque E.M."/>
            <person name="Marcos A.T."/>
            <person name="Martin J."/>
            <person name="McCluskey K."/>
            <person name="Medina H.R."/>
            <person name="Miralles-Duran A."/>
            <person name="Miyazaki A."/>
            <person name="Munoz-Torres E."/>
            <person name="Oguiza J.A."/>
            <person name="Ohm R."/>
            <person name="Olmedo M."/>
            <person name="Orejas M."/>
            <person name="Ortiz-Castellanos L."/>
            <person name="Pisabarro A.G."/>
            <person name="Rodriguez-Romero J."/>
            <person name="Ruiz-Herrera J."/>
            <person name="Ruiz-Vazquez R."/>
            <person name="Sanz C."/>
            <person name="Schackwitz W."/>
            <person name="Schmutz J."/>
            <person name="Shahriari M."/>
            <person name="Shelest E."/>
            <person name="Silva-Franco F."/>
            <person name="Soanes D."/>
            <person name="Syed K."/>
            <person name="Tagua V.G."/>
            <person name="Talbot N.J."/>
            <person name="Thon M."/>
            <person name="De vries R.P."/>
            <person name="Wiebenga A."/>
            <person name="Yadav J.S."/>
            <person name="Braun E.L."/>
            <person name="Baker S."/>
            <person name="Garre V."/>
            <person name="Horwitz B."/>
            <person name="Torres-Martinez S."/>
            <person name="Idnurm A."/>
            <person name="Herrera-Estrella A."/>
            <person name="Gabaldon T."/>
            <person name="Grigoriev I.V."/>
        </authorList>
    </citation>
    <scope>NUCLEOTIDE SEQUENCE [LARGE SCALE GENOMIC DNA]</scope>
    <source>
        <strain evidence="2">NRRL 1555(-)</strain>
    </source>
</reference>